<dbReference type="SMART" id="SM01150">
    <property type="entry name" value="DUF1338"/>
    <property type="match status" value="1"/>
</dbReference>
<dbReference type="GO" id="GO:0051213">
    <property type="term" value="F:dioxygenase activity"/>
    <property type="evidence" value="ECO:0007669"/>
    <property type="project" value="UniProtKB-KW"/>
</dbReference>
<dbReference type="Proteomes" id="UP000474630">
    <property type="component" value="Chromosome"/>
</dbReference>
<evidence type="ECO:0000256" key="4">
    <source>
        <dbReference type="ARBA" id="ARBA00023004"/>
    </source>
</evidence>
<dbReference type="InterPro" id="IPR009770">
    <property type="entry name" value="HGLS"/>
</dbReference>
<evidence type="ECO:0000313" key="9">
    <source>
        <dbReference type="Proteomes" id="UP000474630"/>
    </source>
</evidence>
<evidence type="ECO:0000256" key="1">
    <source>
        <dbReference type="ARBA" id="ARBA00001954"/>
    </source>
</evidence>
<protein>
    <recommendedName>
        <fullName evidence="6">2-oxoadipate dioxygenase/decarboxylase</fullName>
        <ecNumber evidence="6">1.13.11.93</ecNumber>
    </recommendedName>
    <alternativeName>
        <fullName evidence="7">2-hydroxyglutarate synthase</fullName>
    </alternativeName>
</protein>
<evidence type="ECO:0000313" key="8">
    <source>
        <dbReference type="EMBL" id="QIA07195.1"/>
    </source>
</evidence>
<comment type="similarity">
    <text evidence="5">Belongs to the 2-oxoadipate dioxygenase/decarboxylase family.</text>
</comment>
<dbReference type="AlphaFoldDB" id="A0A6C0RBQ0"/>
<organism evidence="8 9">
    <name type="scientific">Draconibacterium halophilum</name>
    <dbReference type="NCBI Taxonomy" id="2706887"/>
    <lineage>
        <taxon>Bacteria</taxon>
        <taxon>Pseudomonadati</taxon>
        <taxon>Bacteroidota</taxon>
        <taxon>Bacteroidia</taxon>
        <taxon>Marinilabiliales</taxon>
        <taxon>Prolixibacteraceae</taxon>
        <taxon>Draconibacterium</taxon>
    </lineage>
</organism>
<keyword evidence="2" id="KW-0223">Dioxygenase</keyword>
<evidence type="ECO:0000256" key="7">
    <source>
        <dbReference type="ARBA" id="ARBA00035045"/>
    </source>
</evidence>
<gene>
    <name evidence="8" type="ORF">G0Q07_05410</name>
</gene>
<proteinExistence type="inferred from homology"/>
<evidence type="ECO:0000256" key="5">
    <source>
        <dbReference type="ARBA" id="ARBA00035013"/>
    </source>
</evidence>
<evidence type="ECO:0000256" key="2">
    <source>
        <dbReference type="ARBA" id="ARBA00022964"/>
    </source>
</evidence>
<keyword evidence="9" id="KW-1185">Reference proteome</keyword>
<comment type="cofactor">
    <cofactor evidence="1">
        <name>Fe(2+)</name>
        <dbReference type="ChEBI" id="CHEBI:29033"/>
    </cofactor>
</comment>
<dbReference type="KEGG" id="drc:G0Q07_05410"/>
<dbReference type="Pfam" id="PF07063">
    <property type="entry name" value="HGLS"/>
    <property type="match status" value="1"/>
</dbReference>
<dbReference type="EC" id="1.13.11.93" evidence="6"/>
<reference evidence="8 9" key="1">
    <citation type="submission" date="2020-02" db="EMBL/GenBank/DDBJ databases">
        <title>Genome sequencing for Draconibacterium sp. strain M1.</title>
        <authorList>
            <person name="Park S.-J."/>
        </authorList>
    </citation>
    <scope>NUCLEOTIDE SEQUENCE [LARGE SCALE GENOMIC DNA]</scope>
    <source>
        <strain evidence="8 9">M1</strain>
    </source>
</reference>
<keyword evidence="3" id="KW-0560">Oxidoreductase</keyword>
<sequence length="160" mass="18072">MPRVAGEALVKDLAQYFRRPWSIPQKSDVLKINDISQYAAWVLLHGNAVNHFTAFVNYQNVSEWPDLASTCQGMADAGIPMKENLEGEKGSKLRQSATLAVKEELEVKGDDGIEKMPWTYAYYELAERGLVIENGEEKLFSGFLGEQARHLFDMTTTREN</sequence>
<dbReference type="Gene3D" id="3.10.180.50">
    <property type="match status" value="1"/>
</dbReference>
<dbReference type="PANTHER" id="PTHR31136">
    <property type="entry name" value="DUF1338 DOMAIN-CONTAINING PROTEIN"/>
    <property type="match status" value="1"/>
</dbReference>
<evidence type="ECO:0000256" key="6">
    <source>
        <dbReference type="ARBA" id="ARBA00035023"/>
    </source>
</evidence>
<dbReference type="PANTHER" id="PTHR31136:SF5">
    <property type="entry name" value="2-OXOADIPATE DIOXYGENASE_DECARBOXYLASE, CHLOROPLASTIC"/>
    <property type="match status" value="1"/>
</dbReference>
<evidence type="ECO:0000256" key="3">
    <source>
        <dbReference type="ARBA" id="ARBA00023002"/>
    </source>
</evidence>
<dbReference type="EMBL" id="CP048409">
    <property type="protein sequence ID" value="QIA07195.1"/>
    <property type="molecule type" value="Genomic_DNA"/>
</dbReference>
<keyword evidence="4" id="KW-0408">Iron</keyword>
<name>A0A6C0RBQ0_9BACT</name>
<accession>A0A6C0RBQ0</accession>